<comment type="similarity">
    <text evidence="7">Belongs to the CobU/CobP family.</text>
</comment>
<evidence type="ECO:0000256" key="10">
    <source>
        <dbReference type="ARBA" id="ARBA00022573"/>
    </source>
</evidence>
<feature type="active site" description="GMP-histidine intermediate" evidence="18">
    <location>
        <position position="50"/>
    </location>
</feature>
<keyword evidence="12 19" id="KW-0547">Nucleotide-binding</keyword>
<dbReference type="PIRSF" id="PIRSF006135">
    <property type="entry name" value="CobU"/>
    <property type="match status" value="1"/>
</dbReference>
<name>A0A9X2XZE1_9BACT</name>
<evidence type="ECO:0000256" key="14">
    <source>
        <dbReference type="ARBA" id="ARBA00022840"/>
    </source>
</evidence>
<comment type="function">
    <text evidence="4">Catalyzes ATP-dependent phosphorylation of adenosylcobinamide and addition of GMP to adenosylcobinamide phosphate.</text>
</comment>
<comment type="pathway">
    <text evidence="6">Cofactor biosynthesis; adenosylcobalamin biosynthesis; adenosylcobalamin from cob(II)yrinate a,c-diamide: step 5/7.</text>
</comment>
<dbReference type="RefSeq" id="WP_279299169.1">
    <property type="nucleotide sequence ID" value="NZ_JAOTIF010000023.1"/>
</dbReference>
<evidence type="ECO:0000256" key="9">
    <source>
        <dbReference type="ARBA" id="ARBA00012523"/>
    </source>
</evidence>
<sequence length="175" mass="19413">MISLITGGARSGKSTYAQKAALALSNTPVYVATSQVAEEDEEFAARVGRHQKERDQRWTTYEEPMHLAKLPLSKQTVVIDCVTLWLTNFFTFYDSDVDLCLEAIQKEIDHLSTLDASIFIVSNELGMGLHASTEAGRKFTDLQGWANQYIAQMADEVIFMVAGLPVTIKPNQHGS</sequence>
<evidence type="ECO:0000313" key="21">
    <source>
        <dbReference type="Proteomes" id="UP001155483"/>
    </source>
</evidence>
<evidence type="ECO:0000256" key="2">
    <source>
        <dbReference type="ARBA" id="ARBA00000711"/>
    </source>
</evidence>
<evidence type="ECO:0000256" key="6">
    <source>
        <dbReference type="ARBA" id="ARBA00005159"/>
    </source>
</evidence>
<evidence type="ECO:0000313" key="20">
    <source>
        <dbReference type="EMBL" id="MCU7551731.1"/>
    </source>
</evidence>
<comment type="pathway">
    <text evidence="5">Cofactor biosynthesis; adenosylcobalamin biosynthesis; adenosylcobalamin from cob(II)yrinate a,c-diamide: step 6/7.</text>
</comment>
<dbReference type="PANTHER" id="PTHR34848:SF1">
    <property type="entry name" value="BIFUNCTIONAL ADENOSYLCOBALAMIN BIOSYNTHESIS PROTEIN COBU"/>
    <property type="match status" value="1"/>
</dbReference>
<keyword evidence="21" id="KW-1185">Reference proteome</keyword>
<keyword evidence="20" id="KW-0548">Nucleotidyltransferase</keyword>
<keyword evidence="15 19" id="KW-0342">GTP-binding</keyword>
<evidence type="ECO:0000256" key="12">
    <source>
        <dbReference type="ARBA" id="ARBA00022741"/>
    </source>
</evidence>
<proteinExistence type="inferred from homology"/>
<dbReference type="SUPFAM" id="SSF52540">
    <property type="entry name" value="P-loop containing nucleoside triphosphate hydrolases"/>
    <property type="match status" value="1"/>
</dbReference>
<dbReference type="GO" id="GO:0008820">
    <property type="term" value="F:cobinamide phosphate guanylyltransferase activity"/>
    <property type="evidence" value="ECO:0007669"/>
    <property type="project" value="UniProtKB-EC"/>
</dbReference>
<dbReference type="GO" id="GO:0005525">
    <property type="term" value="F:GTP binding"/>
    <property type="evidence" value="ECO:0007669"/>
    <property type="project" value="UniProtKB-KW"/>
</dbReference>
<dbReference type="Pfam" id="PF02283">
    <property type="entry name" value="CobU"/>
    <property type="match status" value="1"/>
</dbReference>
<reference evidence="20" key="1">
    <citation type="submission" date="2022-09" db="EMBL/GenBank/DDBJ databases">
        <authorList>
            <person name="Yuan C."/>
            <person name="Ke Z."/>
        </authorList>
    </citation>
    <scope>NUCLEOTIDE SEQUENCE</scope>
    <source>
        <strain evidence="20">LB-8</strain>
    </source>
</reference>
<feature type="binding site" evidence="19">
    <location>
        <position position="80"/>
    </location>
    <ligand>
        <name>GTP</name>
        <dbReference type="ChEBI" id="CHEBI:37565"/>
    </ligand>
</feature>
<dbReference type="EC" id="2.7.1.156" evidence="8"/>
<keyword evidence="14" id="KW-0067">ATP-binding</keyword>
<dbReference type="CDD" id="cd00544">
    <property type="entry name" value="CobU"/>
    <property type="match status" value="1"/>
</dbReference>
<organism evidence="20 21">
    <name type="scientific">Paraflavisolibacter caeni</name>
    <dbReference type="NCBI Taxonomy" id="2982496"/>
    <lineage>
        <taxon>Bacteria</taxon>
        <taxon>Pseudomonadati</taxon>
        <taxon>Bacteroidota</taxon>
        <taxon>Chitinophagia</taxon>
        <taxon>Chitinophagales</taxon>
        <taxon>Chitinophagaceae</taxon>
        <taxon>Paraflavisolibacter</taxon>
    </lineage>
</organism>
<reference evidence="20" key="2">
    <citation type="submission" date="2023-04" db="EMBL/GenBank/DDBJ databases">
        <title>Paracnuella aquatica gen. nov., sp. nov., a member of the family Chitinophagaceae isolated from a hot spring.</title>
        <authorList>
            <person name="Wang C."/>
        </authorList>
    </citation>
    <scope>NUCLEOTIDE SEQUENCE</scope>
    <source>
        <strain evidence="20">LB-8</strain>
    </source>
</reference>
<evidence type="ECO:0000256" key="3">
    <source>
        <dbReference type="ARBA" id="ARBA00001522"/>
    </source>
</evidence>
<keyword evidence="13 20" id="KW-0418">Kinase</keyword>
<evidence type="ECO:0000256" key="8">
    <source>
        <dbReference type="ARBA" id="ARBA00012016"/>
    </source>
</evidence>
<comment type="catalytic activity">
    <reaction evidence="1">
        <text>adenosylcob(III)inamide + ATP = adenosylcob(III)inamide phosphate + ADP + H(+)</text>
        <dbReference type="Rhea" id="RHEA:15769"/>
        <dbReference type="ChEBI" id="CHEBI:2480"/>
        <dbReference type="ChEBI" id="CHEBI:15378"/>
        <dbReference type="ChEBI" id="CHEBI:30616"/>
        <dbReference type="ChEBI" id="CHEBI:58502"/>
        <dbReference type="ChEBI" id="CHEBI:456216"/>
        <dbReference type="EC" id="2.7.1.156"/>
    </reaction>
</comment>
<feature type="binding site" evidence="19">
    <location>
        <begin position="32"/>
        <end position="34"/>
    </location>
    <ligand>
        <name>GTP</name>
        <dbReference type="ChEBI" id="CHEBI:37565"/>
    </ligand>
</feature>
<evidence type="ECO:0000256" key="7">
    <source>
        <dbReference type="ARBA" id="ARBA00007490"/>
    </source>
</evidence>
<evidence type="ECO:0000256" key="1">
    <source>
        <dbReference type="ARBA" id="ARBA00000312"/>
    </source>
</evidence>
<dbReference type="Proteomes" id="UP001155483">
    <property type="component" value="Unassembled WGS sequence"/>
</dbReference>
<protein>
    <recommendedName>
        <fullName evidence="16">Adenosylcobinamide kinase</fullName>
        <ecNumber evidence="8">2.7.1.156</ecNumber>
        <ecNumber evidence="9">2.7.7.62</ecNumber>
    </recommendedName>
    <alternativeName>
        <fullName evidence="17">Adenosylcobinamide-phosphate guanylyltransferase</fullName>
    </alternativeName>
</protein>
<comment type="catalytic activity">
    <reaction evidence="3">
        <text>adenosylcob(III)inamide + GTP = adenosylcob(III)inamide phosphate + GDP + H(+)</text>
        <dbReference type="Rhea" id="RHEA:15765"/>
        <dbReference type="ChEBI" id="CHEBI:2480"/>
        <dbReference type="ChEBI" id="CHEBI:15378"/>
        <dbReference type="ChEBI" id="CHEBI:37565"/>
        <dbReference type="ChEBI" id="CHEBI:58189"/>
        <dbReference type="ChEBI" id="CHEBI:58502"/>
        <dbReference type="EC" id="2.7.1.156"/>
    </reaction>
</comment>
<evidence type="ECO:0000256" key="15">
    <source>
        <dbReference type="ARBA" id="ARBA00023134"/>
    </source>
</evidence>
<gene>
    <name evidence="20" type="ORF">OCK74_21600</name>
</gene>
<dbReference type="GO" id="GO:0005524">
    <property type="term" value="F:ATP binding"/>
    <property type="evidence" value="ECO:0007669"/>
    <property type="project" value="UniProtKB-KW"/>
</dbReference>
<evidence type="ECO:0000256" key="5">
    <source>
        <dbReference type="ARBA" id="ARBA00004692"/>
    </source>
</evidence>
<evidence type="ECO:0000256" key="19">
    <source>
        <dbReference type="PIRSR" id="PIRSR006135-2"/>
    </source>
</evidence>
<evidence type="ECO:0000256" key="11">
    <source>
        <dbReference type="ARBA" id="ARBA00022679"/>
    </source>
</evidence>
<dbReference type="InterPro" id="IPR027417">
    <property type="entry name" value="P-loop_NTPase"/>
</dbReference>
<keyword evidence="11" id="KW-0808">Transferase</keyword>
<dbReference type="InterPro" id="IPR003203">
    <property type="entry name" value="CobU/CobP"/>
</dbReference>
<feature type="binding site" evidence="19">
    <location>
        <position position="62"/>
    </location>
    <ligand>
        <name>GTP</name>
        <dbReference type="ChEBI" id="CHEBI:37565"/>
    </ligand>
</feature>
<evidence type="ECO:0000256" key="16">
    <source>
        <dbReference type="ARBA" id="ARBA00029570"/>
    </source>
</evidence>
<evidence type="ECO:0000256" key="18">
    <source>
        <dbReference type="PIRSR" id="PIRSR006135-1"/>
    </source>
</evidence>
<dbReference type="GO" id="GO:0043752">
    <property type="term" value="F:adenosylcobinamide kinase activity"/>
    <property type="evidence" value="ECO:0007669"/>
    <property type="project" value="UniProtKB-EC"/>
</dbReference>
<dbReference type="AlphaFoldDB" id="A0A9X2XZE1"/>
<accession>A0A9X2XZE1</accession>
<evidence type="ECO:0000256" key="17">
    <source>
        <dbReference type="ARBA" id="ARBA00030571"/>
    </source>
</evidence>
<feature type="binding site" evidence="19">
    <location>
        <begin position="7"/>
        <end position="14"/>
    </location>
    <ligand>
        <name>GTP</name>
        <dbReference type="ChEBI" id="CHEBI:37565"/>
    </ligand>
</feature>
<comment type="catalytic activity">
    <reaction evidence="2">
        <text>adenosylcob(III)inamide phosphate + GTP + H(+) = adenosylcob(III)inamide-GDP + diphosphate</text>
        <dbReference type="Rhea" id="RHEA:22712"/>
        <dbReference type="ChEBI" id="CHEBI:15378"/>
        <dbReference type="ChEBI" id="CHEBI:33019"/>
        <dbReference type="ChEBI" id="CHEBI:37565"/>
        <dbReference type="ChEBI" id="CHEBI:58502"/>
        <dbReference type="ChEBI" id="CHEBI:60487"/>
        <dbReference type="EC" id="2.7.7.62"/>
    </reaction>
</comment>
<evidence type="ECO:0000256" key="4">
    <source>
        <dbReference type="ARBA" id="ARBA00003889"/>
    </source>
</evidence>
<comment type="caution">
    <text evidence="20">The sequence shown here is derived from an EMBL/GenBank/DDBJ whole genome shotgun (WGS) entry which is preliminary data.</text>
</comment>
<evidence type="ECO:0000256" key="13">
    <source>
        <dbReference type="ARBA" id="ARBA00022777"/>
    </source>
</evidence>
<dbReference type="GO" id="GO:0009236">
    <property type="term" value="P:cobalamin biosynthetic process"/>
    <property type="evidence" value="ECO:0007669"/>
    <property type="project" value="UniProtKB-KW"/>
</dbReference>
<dbReference type="PANTHER" id="PTHR34848">
    <property type="match status" value="1"/>
</dbReference>
<keyword evidence="10" id="KW-0169">Cobalamin biosynthesis</keyword>
<dbReference type="EC" id="2.7.7.62" evidence="9"/>
<dbReference type="Gene3D" id="3.40.50.300">
    <property type="entry name" value="P-loop containing nucleotide triphosphate hydrolases"/>
    <property type="match status" value="1"/>
</dbReference>
<dbReference type="EMBL" id="JAOTIF010000023">
    <property type="protein sequence ID" value="MCU7551731.1"/>
    <property type="molecule type" value="Genomic_DNA"/>
</dbReference>